<evidence type="ECO:0000256" key="1">
    <source>
        <dbReference type="ARBA" id="ARBA00023015"/>
    </source>
</evidence>
<dbReference type="SUPFAM" id="SSF46785">
    <property type="entry name" value="Winged helix' DNA-binding domain"/>
    <property type="match status" value="1"/>
</dbReference>
<dbReference type="Gene3D" id="1.10.10.10">
    <property type="entry name" value="Winged helix-like DNA-binding domain superfamily/Winged helix DNA-binding domain"/>
    <property type="match status" value="1"/>
</dbReference>
<keyword evidence="1" id="KW-0805">Transcription regulation</keyword>
<dbReference type="GO" id="GO:0003677">
    <property type="term" value="F:DNA binding"/>
    <property type="evidence" value="ECO:0007669"/>
    <property type="project" value="UniProtKB-KW"/>
</dbReference>
<name>A0A2W4WPG9_9CYAN</name>
<evidence type="ECO:0000313" key="6">
    <source>
        <dbReference type="Proteomes" id="UP000249794"/>
    </source>
</evidence>
<evidence type="ECO:0000256" key="2">
    <source>
        <dbReference type="ARBA" id="ARBA00023125"/>
    </source>
</evidence>
<evidence type="ECO:0000256" key="3">
    <source>
        <dbReference type="ARBA" id="ARBA00023163"/>
    </source>
</evidence>
<dbReference type="PROSITE" id="PS50995">
    <property type="entry name" value="HTH_MARR_2"/>
    <property type="match status" value="1"/>
</dbReference>
<evidence type="ECO:0000259" key="4">
    <source>
        <dbReference type="PROSITE" id="PS50995"/>
    </source>
</evidence>
<dbReference type="EMBL" id="QBMP01000287">
    <property type="protein sequence ID" value="PZO47034.1"/>
    <property type="molecule type" value="Genomic_DNA"/>
</dbReference>
<proteinExistence type="predicted"/>
<dbReference type="InterPro" id="IPR036390">
    <property type="entry name" value="WH_DNA-bd_sf"/>
</dbReference>
<dbReference type="AlphaFoldDB" id="A0A2W4WPG9"/>
<feature type="domain" description="HTH marR-type" evidence="4">
    <location>
        <begin position="18"/>
        <end position="150"/>
    </location>
</feature>
<accession>A0A2W4WPG9</accession>
<dbReference type="PANTHER" id="PTHR42756:SF1">
    <property type="entry name" value="TRANSCRIPTIONAL REPRESSOR OF EMRAB OPERON"/>
    <property type="match status" value="1"/>
</dbReference>
<reference evidence="6" key="1">
    <citation type="submission" date="2018-04" db="EMBL/GenBank/DDBJ databases">
        <authorList>
            <person name="Cornet L."/>
        </authorList>
    </citation>
    <scope>NUCLEOTIDE SEQUENCE [LARGE SCALE GENOMIC DNA]</scope>
</reference>
<protein>
    <submittedName>
        <fullName evidence="5">MarR family transcriptional regulator</fullName>
    </submittedName>
</protein>
<dbReference type="GO" id="GO:0003700">
    <property type="term" value="F:DNA-binding transcription factor activity"/>
    <property type="evidence" value="ECO:0007669"/>
    <property type="project" value="InterPro"/>
</dbReference>
<dbReference type="PRINTS" id="PR00598">
    <property type="entry name" value="HTHMARR"/>
</dbReference>
<keyword evidence="3" id="KW-0804">Transcription</keyword>
<keyword evidence="2" id="KW-0238">DNA-binding</keyword>
<comment type="caution">
    <text evidence="5">The sequence shown here is derived from an EMBL/GenBank/DDBJ whole genome shotgun (WGS) entry which is preliminary data.</text>
</comment>
<dbReference type="SMART" id="SM00347">
    <property type="entry name" value="HTH_MARR"/>
    <property type="match status" value="1"/>
</dbReference>
<dbReference type="Pfam" id="PF01047">
    <property type="entry name" value="MarR"/>
    <property type="match status" value="1"/>
</dbReference>
<dbReference type="PANTHER" id="PTHR42756">
    <property type="entry name" value="TRANSCRIPTIONAL REGULATOR, MARR"/>
    <property type="match status" value="1"/>
</dbReference>
<dbReference type="PROSITE" id="PS01117">
    <property type="entry name" value="HTH_MARR_1"/>
    <property type="match status" value="1"/>
</dbReference>
<evidence type="ECO:0000313" key="5">
    <source>
        <dbReference type="EMBL" id="PZO47034.1"/>
    </source>
</evidence>
<reference evidence="5 6" key="2">
    <citation type="submission" date="2018-06" db="EMBL/GenBank/DDBJ databases">
        <title>Metagenomic assembly of (sub)arctic Cyanobacteria and their associated microbiome from non-axenic cultures.</title>
        <authorList>
            <person name="Baurain D."/>
        </authorList>
    </citation>
    <scope>NUCLEOTIDE SEQUENCE [LARGE SCALE GENOMIC DNA]</scope>
    <source>
        <strain evidence="5">ULC027bin1</strain>
    </source>
</reference>
<sequence>MSVHFLSKVPVWQQVVAPYSLGYRIRLLSQMTGRSLQKKLEPYGLTPFHWVVLCCLWENDGLATFDIVDRLKQVGGTMTGVISRMEERDLVYRAQDERDRRIWRVWLTQTGRQLQQELPDVAAKNLQQVLNGFSEQEQKQFSELVDKAIANLSR</sequence>
<dbReference type="InterPro" id="IPR000835">
    <property type="entry name" value="HTH_MarR-typ"/>
</dbReference>
<gene>
    <name evidence="5" type="ORF">DCF15_19535</name>
</gene>
<organism evidence="5 6">
    <name type="scientific">Phormidesmis priestleyi</name>
    <dbReference type="NCBI Taxonomy" id="268141"/>
    <lineage>
        <taxon>Bacteria</taxon>
        <taxon>Bacillati</taxon>
        <taxon>Cyanobacteriota</taxon>
        <taxon>Cyanophyceae</taxon>
        <taxon>Leptolyngbyales</taxon>
        <taxon>Leptolyngbyaceae</taxon>
        <taxon>Phormidesmis</taxon>
    </lineage>
</organism>
<dbReference type="InterPro" id="IPR023187">
    <property type="entry name" value="Tscrpt_reg_MarR-type_CS"/>
</dbReference>
<dbReference type="InterPro" id="IPR036388">
    <property type="entry name" value="WH-like_DNA-bd_sf"/>
</dbReference>
<dbReference type="Proteomes" id="UP000249794">
    <property type="component" value="Unassembled WGS sequence"/>
</dbReference>